<dbReference type="AlphaFoldDB" id="A0A4Y8SJE9"/>
<dbReference type="Gene3D" id="3.40.50.12370">
    <property type="match status" value="1"/>
</dbReference>
<dbReference type="RefSeq" id="WP_133228786.1">
    <property type="nucleotide sequence ID" value="NZ_SOZE01000006.1"/>
</dbReference>
<dbReference type="EMBL" id="SOZE01000006">
    <property type="protein sequence ID" value="TFF38526.1"/>
    <property type="molecule type" value="Genomic_DNA"/>
</dbReference>
<dbReference type="CDD" id="cd00293">
    <property type="entry name" value="USP-like"/>
    <property type="match status" value="1"/>
</dbReference>
<dbReference type="PANTHER" id="PTHR46268">
    <property type="entry name" value="STRESS RESPONSE PROTEIN NHAX"/>
    <property type="match status" value="1"/>
</dbReference>
<proteinExistence type="inferred from homology"/>
<dbReference type="OrthoDB" id="9788959at2"/>
<dbReference type="SUPFAM" id="SSF52402">
    <property type="entry name" value="Adenine nucleotide alpha hydrolases-like"/>
    <property type="match status" value="2"/>
</dbReference>
<name>A0A4Y8SJE9_9SPHI</name>
<dbReference type="Pfam" id="PF00582">
    <property type="entry name" value="Usp"/>
    <property type="match status" value="1"/>
</dbReference>
<dbReference type="InterPro" id="IPR006016">
    <property type="entry name" value="UspA"/>
</dbReference>
<evidence type="ECO:0000313" key="4">
    <source>
        <dbReference type="Proteomes" id="UP000297540"/>
    </source>
</evidence>
<feature type="domain" description="UspA" evidence="2">
    <location>
        <begin position="1"/>
        <end position="146"/>
    </location>
</feature>
<gene>
    <name evidence="3" type="ORF">E2R66_08655</name>
</gene>
<comment type="similarity">
    <text evidence="1">Belongs to the universal stress protein A family.</text>
</comment>
<dbReference type="InterPro" id="IPR006015">
    <property type="entry name" value="Universal_stress_UspA"/>
</dbReference>
<comment type="caution">
    <text evidence="3">The sequence shown here is derived from an EMBL/GenBank/DDBJ whole genome shotgun (WGS) entry which is preliminary data.</text>
</comment>
<reference evidence="3 4" key="1">
    <citation type="journal article" date="2017" name="Int. J. Syst. Evol. Microbiol.">
        <title>Mucilaginibacterpsychrotolerans sp. nov., isolated from peatlands.</title>
        <authorList>
            <person name="Deng Y."/>
            <person name="Shen L."/>
            <person name="Xu B."/>
            <person name="Liu Y."/>
            <person name="Gu Z."/>
            <person name="Liu H."/>
            <person name="Zhou Y."/>
        </authorList>
    </citation>
    <scope>NUCLEOTIDE SEQUENCE [LARGE SCALE GENOMIC DNA]</scope>
    <source>
        <strain evidence="3 4">NH7-4</strain>
    </source>
</reference>
<dbReference type="Proteomes" id="UP000297540">
    <property type="component" value="Unassembled WGS sequence"/>
</dbReference>
<protein>
    <submittedName>
        <fullName evidence="3">Universal stress protein</fullName>
    </submittedName>
</protein>
<evidence type="ECO:0000313" key="3">
    <source>
        <dbReference type="EMBL" id="TFF38526.1"/>
    </source>
</evidence>
<dbReference type="PRINTS" id="PR01438">
    <property type="entry name" value="UNVRSLSTRESS"/>
</dbReference>
<organism evidence="3 4">
    <name type="scientific">Mucilaginibacter psychrotolerans</name>
    <dbReference type="NCBI Taxonomy" id="1524096"/>
    <lineage>
        <taxon>Bacteria</taxon>
        <taxon>Pseudomonadati</taxon>
        <taxon>Bacteroidota</taxon>
        <taxon>Sphingobacteriia</taxon>
        <taxon>Sphingobacteriales</taxon>
        <taxon>Sphingobacteriaceae</taxon>
        <taxon>Mucilaginibacter</taxon>
    </lineage>
</organism>
<sequence length="284" mass="31543">MKTILISTDFSPVAAHAAVYGYNLAKQTKANILLAHAITVPAEVPQSGMIVWPMYESEEMSNDSKAELQKLKKHLEENDYSDTFKPAVSYRAEAGKVTDVIAHLADEEISMIITGSHSSDGLSTFLLGNHCSNLIDTATKPLLIVPAKAAVRKIKKIAFATDFNQVGKDTKSIYKLIEFAKLMGADILLTHIYTDDHHSPALQLLIDQLMTELSNKANYPQIYYRALKDSKVEKGLTWLCENDQIDILAMNHGPYNFIDDILKLSHTKKMAAHIAIPLLVYQAT</sequence>
<accession>A0A4Y8SJE9</accession>
<evidence type="ECO:0000259" key="2">
    <source>
        <dbReference type="Pfam" id="PF00582"/>
    </source>
</evidence>
<evidence type="ECO:0000256" key="1">
    <source>
        <dbReference type="ARBA" id="ARBA00008791"/>
    </source>
</evidence>
<keyword evidence="4" id="KW-1185">Reference proteome</keyword>
<dbReference type="PANTHER" id="PTHR46268:SF6">
    <property type="entry name" value="UNIVERSAL STRESS PROTEIN UP12"/>
    <property type="match status" value="1"/>
</dbReference>